<keyword evidence="9" id="KW-0653">Protein transport</keyword>
<dbReference type="OMA" id="PLVFHNH"/>
<evidence type="ECO:0000256" key="3">
    <source>
        <dbReference type="ARBA" id="ARBA00020726"/>
    </source>
</evidence>
<reference evidence="10 11" key="1">
    <citation type="journal article" date="2012" name="Science">
        <title>The Paleozoic origin of enzymatic lignin decomposition reconstructed from 31 fungal genomes.</title>
        <authorList>
            <person name="Floudas D."/>
            <person name="Binder M."/>
            <person name="Riley R."/>
            <person name="Barry K."/>
            <person name="Blanchette R.A."/>
            <person name="Henrissat B."/>
            <person name="Martinez A.T."/>
            <person name="Otillar R."/>
            <person name="Spatafora J.W."/>
            <person name="Yadav J.S."/>
            <person name="Aerts A."/>
            <person name="Benoit I."/>
            <person name="Boyd A."/>
            <person name="Carlson A."/>
            <person name="Copeland A."/>
            <person name="Coutinho P.M."/>
            <person name="de Vries R.P."/>
            <person name="Ferreira P."/>
            <person name="Findley K."/>
            <person name="Foster B."/>
            <person name="Gaskell J."/>
            <person name="Glotzer D."/>
            <person name="Gorecki P."/>
            <person name="Heitman J."/>
            <person name="Hesse C."/>
            <person name="Hori C."/>
            <person name="Igarashi K."/>
            <person name="Jurgens J.A."/>
            <person name="Kallen N."/>
            <person name="Kersten P."/>
            <person name="Kohler A."/>
            <person name="Kuees U."/>
            <person name="Kumar T.K.A."/>
            <person name="Kuo A."/>
            <person name="LaButti K."/>
            <person name="Larrondo L.F."/>
            <person name="Lindquist E."/>
            <person name="Ling A."/>
            <person name="Lombard V."/>
            <person name="Lucas S."/>
            <person name="Lundell T."/>
            <person name="Martin R."/>
            <person name="McLaughlin D.J."/>
            <person name="Morgenstern I."/>
            <person name="Morin E."/>
            <person name="Murat C."/>
            <person name="Nagy L.G."/>
            <person name="Nolan M."/>
            <person name="Ohm R.A."/>
            <person name="Patyshakuliyeva A."/>
            <person name="Rokas A."/>
            <person name="Ruiz-Duenas F.J."/>
            <person name="Sabat G."/>
            <person name="Salamov A."/>
            <person name="Samejima M."/>
            <person name="Schmutz J."/>
            <person name="Slot J.C."/>
            <person name="St John F."/>
            <person name="Stenlid J."/>
            <person name="Sun H."/>
            <person name="Sun S."/>
            <person name="Syed K."/>
            <person name="Tsang A."/>
            <person name="Wiebenga A."/>
            <person name="Young D."/>
            <person name="Pisabarro A."/>
            <person name="Eastwood D.C."/>
            <person name="Martin F."/>
            <person name="Cullen D."/>
            <person name="Grigoriev I.V."/>
            <person name="Hibbett D.S."/>
        </authorList>
    </citation>
    <scope>NUCLEOTIDE SEQUENCE [LARGE SCALE GENOMIC DNA]</scope>
    <source>
        <strain evidence="10 11">MD-104</strain>
    </source>
</reference>
<dbReference type="STRING" id="742152.A0A2H3J9P3"/>
<accession>A0A2H3J9P3</accession>
<evidence type="ECO:0000256" key="4">
    <source>
        <dbReference type="ARBA" id="ARBA00022692"/>
    </source>
</evidence>
<keyword evidence="6 9" id="KW-1133">Transmembrane helix</keyword>
<comment type="subunit">
    <text evidence="9">Component of the TIM23 complex.</text>
</comment>
<evidence type="ECO:0000256" key="9">
    <source>
        <dbReference type="RuleBase" id="RU367142"/>
    </source>
</evidence>
<evidence type="ECO:0000256" key="1">
    <source>
        <dbReference type="ARBA" id="ARBA00004304"/>
    </source>
</evidence>
<dbReference type="AlphaFoldDB" id="A0A2H3J9P3"/>
<evidence type="ECO:0000256" key="2">
    <source>
        <dbReference type="ARBA" id="ARBA00010867"/>
    </source>
</evidence>
<evidence type="ECO:0000256" key="6">
    <source>
        <dbReference type="ARBA" id="ARBA00022989"/>
    </source>
</evidence>
<dbReference type="GO" id="GO:0005744">
    <property type="term" value="C:TIM23 mitochondrial import inner membrane translocase complex"/>
    <property type="evidence" value="ECO:0007669"/>
    <property type="project" value="UniProtKB-UniRule"/>
</dbReference>
<dbReference type="GO" id="GO:0030150">
    <property type="term" value="P:protein import into mitochondrial matrix"/>
    <property type="evidence" value="ECO:0007669"/>
    <property type="project" value="UniProtKB-UniRule"/>
</dbReference>
<dbReference type="PANTHER" id="PTHR13032">
    <property type="entry name" value="MITOCHONDRIAL IMPORT INNER MEMBRANE TRANSLOCASE SUBUNIT TIM21"/>
    <property type="match status" value="1"/>
</dbReference>
<dbReference type="Gene3D" id="3.10.450.320">
    <property type="entry name" value="Mitochondrial import inner membrane translocase subunit Tim21"/>
    <property type="match status" value="1"/>
</dbReference>
<comment type="subcellular location">
    <subcellularLocation>
        <location evidence="9">Mitochondrion inner membrane</location>
        <topology evidence="9">Single-pass membrane protein</topology>
    </subcellularLocation>
    <subcellularLocation>
        <location evidence="1">Mitochondrion membrane</location>
        <topology evidence="1">Single-pass membrane protein</topology>
    </subcellularLocation>
</comment>
<comment type="function">
    <text evidence="9">Essential component of the TIM23 complex, a complex that mediates the translocation of transit peptide-containing proteins across the mitochondrial inner membrane.</text>
</comment>
<dbReference type="Proteomes" id="UP000218811">
    <property type="component" value="Unassembled WGS sequence"/>
</dbReference>
<keyword evidence="9" id="KW-0813">Transport</keyword>
<keyword evidence="5" id="KW-0809">Transit peptide</keyword>
<evidence type="ECO:0000313" key="11">
    <source>
        <dbReference type="Proteomes" id="UP000218811"/>
    </source>
</evidence>
<organism evidence="10 11">
    <name type="scientific">Wolfiporia cocos (strain MD-104)</name>
    <name type="common">Brown rot fungus</name>
    <dbReference type="NCBI Taxonomy" id="742152"/>
    <lineage>
        <taxon>Eukaryota</taxon>
        <taxon>Fungi</taxon>
        <taxon>Dikarya</taxon>
        <taxon>Basidiomycota</taxon>
        <taxon>Agaricomycotina</taxon>
        <taxon>Agaricomycetes</taxon>
        <taxon>Polyporales</taxon>
        <taxon>Phaeolaceae</taxon>
        <taxon>Wolfiporia</taxon>
    </lineage>
</organism>
<keyword evidence="4 9" id="KW-0812">Transmembrane</keyword>
<dbReference type="InterPro" id="IPR013261">
    <property type="entry name" value="Tim21"/>
</dbReference>
<dbReference type="OrthoDB" id="436405at2759"/>
<evidence type="ECO:0000256" key="5">
    <source>
        <dbReference type="ARBA" id="ARBA00022946"/>
    </source>
</evidence>
<comment type="similarity">
    <text evidence="2 9">Belongs to the TIM21 family.</text>
</comment>
<proteinExistence type="inferred from homology"/>
<dbReference type="Pfam" id="PF08294">
    <property type="entry name" value="TIM21"/>
    <property type="match status" value="1"/>
</dbReference>
<evidence type="ECO:0000256" key="7">
    <source>
        <dbReference type="ARBA" id="ARBA00023128"/>
    </source>
</evidence>
<keyword evidence="9" id="KW-0999">Mitochondrion inner membrane</keyword>
<protein>
    <recommendedName>
        <fullName evidence="3 9">Mitochondrial import inner membrane translocase subunit Tim21</fullName>
    </recommendedName>
</protein>
<keyword evidence="9" id="KW-0811">Translocation</keyword>
<gene>
    <name evidence="10" type="ORF">WOLCODRAFT_21976</name>
</gene>
<keyword evidence="7 9" id="KW-0496">Mitochondrion</keyword>
<dbReference type="EMBL" id="KB467831">
    <property type="protein sequence ID" value="PCH33384.1"/>
    <property type="molecule type" value="Genomic_DNA"/>
</dbReference>
<name>A0A2H3J9P3_WOLCO</name>
<dbReference type="InterPro" id="IPR038552">
    <property type="entry name" value="Tim21_IMS_sf"/>
</dbReference>
<sequence>MCPATANFRPRHLRTSVCRSYATTRSDRPTSSSLLSQTLDDRHHATHRQEYVGPFQLGLIPPTSRDGKKLKKWSELSTAGKVARTTARTTNLAVILAGAGFSAVLIYALTSELFSKNSPTVLYGQACEKLRASPQLARVLEGPLVFHNNPPSAIRPRHRNHHVSSQLVVDPHGREHMLLHFYVQGRTPGSAPPADAESNSYIGSAVDWTKETASRLSDTTLDEFVEGLKARTERAKHAAKDLFKFLSGESLPQAPVPQPIKQEVKHEEPKGWTSSFTGLFSGLRGVSRGASDGKGDAPDLHGQTEGEAHADLVMDDQGYFQFRYLFVDVPNSQNWNSKRIFIERANGVRDNEPLISWRHS</sequence>
<evidence type="ECO:0000256" key="8">
    <source>
        <dbReference type="ARBA" id="ARBA00023136"/>
    </source>
</evidence>
<dbReference type="PANTHER" id="PTHR13032:SF6">
    <property type="entry name" value="MITOCHONDRIAL IMPORT INNER MEMBRANE TRANSLOCASE SUBUNIT TIM21"/>
    <property type="match status" value="1"/>
</dbReference>
<evidence type="ECO:0000313" key="10">
    <source>
        <dbReference type="EMBL" id="PCH33384.1"/>
    </source>
</evidence>
<keyword evidence="11" id="KW-1185">Reference proteome</keyword>
<keyword evidence="8 9" id="KW-0472">Membrane</keyword>
<feature type="transmembrane region" description="Helical" evidence="9">
    <location>
        <begin position="91"/>
        <end position="109"/>
    </location>
</feature>